<name>A0A9P4R9E8_9PLEO</name>
<gene>
    <name evidence="1" type="ORF">EJ04DRAFT_5645</name>
</gene>
<reference evidence="1" key="1">
    <citation type="journal article" date="2020" name="Stud. Mycol.">
        <title>101 Dothideomycetes genomes: a test case for predicting lifestyles and emergence of pathogens.</title>
        <authorList>
            <person name="Haridas S."/>
            <person name="Albert R."/>
            <person name="Binder M."/>
            <person name="Bloem J."/>
            <person name="Labutti K."/>
            <person name="Salamov A."/>
            <person name="Andreopoulos B."/>
            <person name="Baker S."/>
            <person name="Barry K."/>
            <person name="Bills G."/>
            <person name="Bluhm B."/>
            <person name="Cannon C."/>
            <person name="Castanera R."/>
            <person name="Culley D."/>
            <person name="Daum C."/>
            <person name="Ezra D."/>
            <person name="Gonzalez J."/>
            <person name="Henrissat B."/>
            <person name="Kuo A."/>
            <person name="Liang C."/>
            <person name="Lipzen A."/>
            <person name="Lutzoni F."/>
            <person name="Magnuson J."/>
            <person name="Mondo S."/>
            <person name="Nolan M."/>
            <person name="Ohm R."/>
            <person name="Pangilinan J."/>
            <person name="Park H.-J."/>
            <person name="Ramirez L."/>
            <person name="Alfaro M."/>
            <person name="Sun H."/>
            <person name="Tritt A."/>
            <person name="Yoshinaga Y."/>
            <person name="Zwiers L.-H."/>
            <person name="Turgeon B."/>
            <person name="Goodwin S."/>
            <person name="Spatafora J."/>
            <person name="Crous P."/>
            <person name="Grigoriev I."/>
        </authorList>
    </citation>
    <scope>NUCLEOTIDE SEQUENCE</scope>
    <source>
        <strain evidence="1">CBS 125425</strain>
    </source>
</reference>
<evidence type="ECO:0000313" key="2">
    <source>
        <dbReference type="Proteomes" id="UP000799444"/>
    </source>
</evidence>
<sequence length="150" mass="16432">MESTLHVPSWCVVETAVAFVAAPRVFVYGGSDSHDDVDDDVCPTDRHEACDAASTIPTQLVKFSVRCTFPPTVAHHINTLILYVCLAASLLISQFDSASPARLAAFLFLDPLLRSVFHFPSLPLESILLVHAPHHSAHRMLETSQSLQIL</sequence>
<comment type="caution">
    <text evidence="1">The sequence shown here is derived from an EMBL/GenBank/DDBJ whole genome shotgun (WGS) entry which is preliminary data.</text>
</comment>
<proteinExistence type="predicted"/>
<keyword evidence="2" id="KW-1185">Reference proteome</keyword>
<organism evidence="1 2">
    <name type="scientific">Polyplosphaeria fusca</name>
    <dbReference type="NCBI Taxonomy" id="682080"/>
    <lineage>
        <taxon>Eukaryota</taxon>
        <taxon>Fungi</taxon>
        <taxon>Dikarya</taxon>
        <taxon>Ascomycota</taxon>
        <taxon>Pezizomycotina</taxon>
        <taxon>Dothideomycetes</taxon>
        <taxon>Pleosporomycetidae</taxon>
        <taxon>Pleosporales</taxon>
        <taxon>Tetraplosphaeriaceae</taxon>
        <taxon>Polyplosphaeria</taxon>
    </lineage>
</organism>
<accession>A0A9P4R9E8</accession>
<protein>
    <submittedName>
        <fullName evidence="1">Uncharacterized protein</fullName>
    </submittedName>
</protein>
<evidence type="ECO:0000313" key="1">
    <source>
        <dbReference type="EMBL" id="KAF2741519.1"/>
    </source>
</evidence>
<dbReference type="AlphaFoldDB" id="A0A9P4R9E8"/>
<dbReference type="EMBL" id="ML996097">
    <property type="protein sequence ID" value="KAF2741519.1"/>
    <property type="molecule type" value="Genomic_DNA"/>
</dbReference>
<dbReference type="Proteomes" id="UP000799444">
    <property type="component" value="Unassembled WGS sequence"/>
</dbReference>